<proteinExistence type="predicted"/>
<organism evidence="4">
    <name type="scientific">Blastobotrys adeninivorans</name>
    <name type="common">Yeast</name>
    <name type="synonym">Arxula adeninivorans</name>
    <dbReference type="NCBI Taxonomy" id="409370"/>
    <lineage>
        <taxon>Eukaryota</taxon>
        <taxon>Fungi</taxon>
        <taxon>Dikarya</taxon>
        <taxon>Ascomycota</taxon>
        <taxon>Saccharomycotina</taxon>
        <taxon>Dipodascomycetes</taxon>
        <taxon>Dipodascales</taxon>
        <taxon>Trichomonascaceae</taxon>
        <taxon>Blastobotrys</taxon>
    </lineage>
</organism>
<dbReference type="GO" id="GO:0008270">
    <property type="term" value="F:zinc ion binding"/>
    <property type="evidence" value="ECO:0007669"/>
    <property type="project" value="UniProtKB-KW"/>
</dbReference>
<feature type="domain" description="U1-type" evidence="3">
    <location>
        <begin position="1"/>
        <end position="36"/>
    </location>
</feature>
<dbReference type="GO" id="GO:0071011">
    <property type="term" value="C:precatalytic spliceosome"/>
    <property type="evidence" value="ECO:0007669"/>
    <property type="project" value="TreeGrafter"/>
</dbReference>
<feature type="compositionally biased region" description="Basic residues" evidence="2">
    <location>
        <begin position="92"/>
        <end position="101"/>
    </location>
</feature>
<feature type="compositionally biased region" description="Polar residues" evidence="2">
    <location>
        <begin position="147"/>
        <end position="156"/>
    </location>
</feature>
<feature type="compositionally biased region" description="Basic and acidic residues" evidence="2">
    <location>
        <begin position="36"/>
        <end position="78"/>
    </location>
</feature>
<dbReference type="PANTHER" id="PTHR13173:SF10">
    <property type="entry name" value="WW DOMAIN-BINDING PROTEIN 4"/>
    <property type="match status" value="1"/>
</dbReference>
<keyword evidence="1" id="KW-0862">Zinc</keyword>
<gene>
    <name evidence="4" type="ORF">GNLVRS02_ARAD1C06776g</name>
</gene>
<reference evidence="4" key="2">
    <citation type="submission" date="2014-06" db="EMBL/GenBank/DDBJ databases">
        <title>The complete genome of Blastobotrys (Arxula) adeninivorans LS3 - a yeast of biotechnological interest.</title>
        <authorList>
            <person name="Kunze G."/>
            <person name="Gaillardin C."/>
            <person name="Czernicka M."/>
            <person name="Durrens P."/>
            <person name="Martin T."/>
            <person name="Boer E."/>
            <person name="Gabaldon T."/>
            <person name="Cruz J."/>
            <person name="Talla E."/>
            <person name="Marck C."/>
            <person name="Goffeau A."/>
            <person name="Barbe V."/>
            <person name="Baret P."/>
            <person name="Baronian K."/>
            <person name="Beier S."/>
            <person name="Bleykasten C."/>
            <person name="Bode R."/>
            <person name="Casaregola S."/>
            <person name="Despons L."/>
            <person name="Fairhead C."/>
            <person name="Giersberg M."/>
            <person name="Gierski P."/>
            <person name="Hahnel U."/>
            <person name="Hartmann A."/>
            <person name="Jankowska D."/>
            <person name="Jubin C."/>
            <person name="Jung P."/>
            <person name="Lafontaine I."/>
            <person name="Leh-Louis V."/>
            <person name="Lemaire M."/>
            <person name="Marcet-Houben M."/>
            <person name="Mascher M."/>
            <person name="Morel G."/>
            <person name="Richard G.-F."/>
            <person name="Riechen J."/>
            <person name="Sacerdot C."/>
            <person name="Sarkar A."/>
            <person name="Savel G."/>
            <person name="Schacherer J."/>
            <person name="Sherman D."/>
            <person name="Straub M.-L."/>
            <person name="Stein N."/>
            <person name="Thierry A."/>
            <person name="Trautwein-Schult A."/>
            <person name="Westhof E."/>
            <person name="Worch S."/>
            <person name="Dujon B."/>
            <person name="Souciet J.-L."/>
            <person name="Wincker P."/>
            <person name="Scholz U."/>
            <person name="Neuveglise N."/>
        </authorList>
    </citation>
    <scope>NUCLEOTIDE SEQUENCE</scope>
    <source>
        <strain evidence="4">LS3</strain>
    </source>
</reference>
<feature type="compositionally biased region" description="Basic and acidic residues" evidence="2">
    <location>
        <begin position="135"/>
        <end position="146"/>
    </location>
</feature>
<name>A0A060T5Q4_BLAAD</name>
<feature type="region of interest" description="Disordered" evidence="2">
    <location>
        <begin position="20"/>
        <end position="276"/>
    </location>
</feature>
<evidence type="ECO:0000259" key="3">
    <source>
        <dbReference type="SMART" id="SM00451"/>
    </source>
</evidence>
<sequence>MANYWCKTCKTFVVDTKLGRSEHERSAKHKNGIARSIREMHQMSAEEERQSKQAAEELRKIERELGGKTSVDRPDVAETRQLPYSEPERVVKKVTKVRTKRSNLLGDLGPGYGPEYDTQSQSTPSEIVPVPQAESKGDFGEERSTEANESTGSTGFTGKRTMDQDDNGAEGEDEDEKGEPKRTVLQAMMERRKKNQRVKDASENWNVTRQVEKAPPKVINFDGVENSNIKSEDIKQEPKEEPDSMASSAPSEEKKPAAPMFKKRKLGGNAKKVRNV</sequence>
<feature type="compositionally biased region" description="Basic and acidic residues" evidence="2">
    <location>
        <begin position="230"/>
        <end position="242"/>
    </location>
</feature>
<evidence type="ECO:0000313" key="4">
    <source>
        <dbReference type="EMBL" id="CDP34192.1"/>
    </source>
</evidence>
<accession>A0A060T5Q4</accession>
<keyword evidence="1" id="KW-0863">Zinc-finger</keyword>
<dbReference type="PANTHER" id="PTHR13173">
    <property type="entry name" value="WW DOMAIN BINDING PROTEIN 4"/>
    <property type="match status" value="1"/>
</dbReference>
<protein>
    <submittedName>
        <fullName evidence="4">ARAD1C06776p</fullName>
    </submittedName>
</protein>
<feature type="compositionally biased region" description="Acidic residues" evidence="2">
    <location>
        <begin position="164"/>
        <end position="177"/>
    </location>
</feature>
<dbReference type="GO" id="GO:0000398">
    <property type="term" value="P:mRNA splicing, via spliceosome"/>
    <property type="evidence" value="ECO:0007669"/>
    <property type="project" value="InterPro"/>
</dbReference>
<reference evidence="4" key="1">
    <citation type="submission" date="2014-02" db="EMBL/GenBank/DDBJ databases">
        <authorList>
            <person name="Genoscope - CEA"/>
        </authorList>
    </citation>
    <scope>NUCLEOTIDE SEQUENCE</scope>
    <source>
        <strain evidence="4">LS3</strain>
    </source>
</reference>
<evidence type="ECO:0000256" key="1">
    <source>
        <dbReference type="ARBA" id="ARBA00022771"/>
    </source>
</evidence>
<dbReference type="GO" id="GO:0003723">
    <property type="term" value="F:RNA binding"/>
    <property type="evidence" value="ECO:0007669"/>
    <property type="project" value="TreeGrafter"/>
</dbReference>
<feature type="compositionally biased region" description="Basic residues" evidence="2">
    <location>
        <begin position="261"/>
        <end position="276"/>
    </location>
</feature>
<dbReference type="InterPro" id="IPR003604">
    <property type="entry name" value="Matrin/U1-like-C_Znf_C2H2"/>
</dbReference>
<dbReference type="EMBL" id="HG937693">
    <property type="protein sequence ID" value="CDP34192.1"/>
    <property type="molecule type" value="Genomic_DNA"/>
</dbReference>
<evidence type="ECO:0000256" key="2">
    <source>
        <dbReference type="SAM" id="MobiDB-lite"/>
    </source>
</evidence>
<keyword evidence="1" id="KW-0479">Metal-binding</keyword>
<dbReference type="InterPro" id="IPR040023">
    <property type="entry name" value="WBP4"/>
</dbReference>
<dbReference type="SMART" id="SM00451">
    <property type="entry name" value="ZnF_U1"/>
    <property type="match status" value="1"/>
</dbReference>
<dbReference type="AlphaFoldDB" id="A0A060T5Q4"/>